<evidence type="ECO:0000256" key="3">
    <source>
        <dbReference type="SAM" id="SignalP"/>
    </source>
</evidence>
<feature type="compositionally biased region" description="Polar residues" evidence="1">
    <location>
        <begin position="42"/>
        <end position="64"/>
    </location>
</feature>
<feature type="chain" id="PRO_5043662166" evidence="3">
    <location>
        <begin position="19"/>
        <end position="131"/>
    </location>
</feature>
<evidence type="ECO:0000256" key="1">
    <source>
        <dbReference type="SAM" id="MobiDB-lite"/>
    </source>
</evidence>
<evidence type="ECO:0000313" key="5">
    <source>
        <dbReference type="Proteomes" id="UP001157006"/>
    </source>
</evidence>
<dbReference type="EMBL" id="OX451737">
    <property type="protein sequence ID" value="CAI8598007.1"/>
    <property type="molecule type" value="Genomic_DNA"/>
</dbReference>
<keyword evidence="2" id="KW-0812">Transmembrane</keyword>
<keyword evidence="3" id="KW-0732">Signal</keyword>
<keyword evidence="2" id="KW-1133">Transmembrane helix</keyword>
<feature type="signal peptide" evidence="3">
    <location>
        <begin position="1"/>
        <end position="18"/>
    </location>
</feature>
<feature type="region of interest" description="Disordered" evidence="1">
    <location>
        <begin position="23"/>
        <end position="64"/>
    </location>
</feature>
<feature type="transmembrane region" description="Helical" evidence="2">
    <location>
        <begin position="85"/>
        <end position="115"/>
    </location>
</feature>
<evidence type="ECO:0000313" key="4">
    <source>
        <dbReference type="EMBL" id="CAI8598007.1"/>
    </source>
</evidence>
<proteinExistence type="predicted"/>
<dbReference type="AlphaFoldDB" id="A0AAV0ZPT8"/>
<dbReference type="Proteomes" id="UP001157006">
    <property type="component" value="Chromosome 2"/>
</dbReference>
<name>A0AAV0ZPT8_VICFA</name>
<keyword evidence="2" id="KW-0472">Membrane</keyword>
<gene>
    <name evidence="4" type="ORF">VFH_II107840</name>
</gene>
<evidence type="ECO:0000256" key="2">
    <source>
        <dbReference type="SAM" id="Phobius"/>
    </source>
</evidence>
<keyword evidence="5" id="KW-1185">Reference proteome</keyword>
<protein>
    <submittedName>
        <fullName evidence="4">Uncharacterized protein</fullName>
    </submittedName>
</protein>
<accession>A0AAV0ZPT8</accession>
<reference evidence="4 5" key="1">
    <citation type="submission" date="2023-01" db="EMBL/GenBank/DDBJ databases">
        <authorList>
            <person name="Kreplak J."/>
        </authorList>
    </citation>
    <scope>NUCLEOTIDE SEQUENCE [LARGE SCALE GENOMIC DNA]</scope>
</reference>
<organism evidence="4 5">
    <name type="scientific">Vicia faba</name>
    <name type="common">Broad bean</name>
    <name type="synonym">Faba vulgaris</name>
    <dbReference type="NCBI Taxonomy" id="3906"/>
    <lineage>
        <taxon>Eukaryota</taxon>
        <taxon>Viridiplantae</taxon>
        <taxon>Streptophyta</taxon>
        <taxon>Embryophyta</taxon>
        <taxon>Tracheophyta</taxon>
        <taxon>Spermatophyta</taxon>
        <taxon>Magnoliopsida</taxon>
        <taxon>eudicotyledons</taxon>
        <taxon>Gunneridae</taxon>
        <taxon>Pentapetalae</taxon>
        <taxon>rosids</taxon>
        <taxon>fabids</taxon>
        <taxon>Fabales</taxon>
        <taxon>Fabaceae</taxon>
        <taxon>Papilionoideae</taxon>
        <taxon>50 kb inversion clade</taxon>
        <taxon>NPAAA clade</taxon>
        <taxon>Hologalegina</taxon>
        <taxon>IRL clade</taxon>
        <taxon>Fabeae</taxon>
        <taxon>Vicia</taxon>
    </lineage>
</organism>
<sequence length="131" mass="14857">MHSASLFIFSLFLSAITAKKNKKRNVTTTNETNHRTAPPLQNAATANLTPPQNSSPQAYETPTTLTDTEMEIQKNESNTALSRRIVVRVAISLLCGIFFFFSLFLQPLFFFFLLIASLQQENEAFNFYKLE</sequence>